<dbReference type="InterPro" id="IPR043519">
    <property type="entry name" value="NT_sf"/>
</dbReference>
<gene>
    <name evidence="3" type="ORF">CEUR00632_LOCUS11986</name>
</gene>
<dbReference type="PANTHER" id="PTHR21262">
    <property type="entry name" value="GUANOSINE-3',5'-BIS DIPHOSPHATE 3'-PYROPHOSPHOHYDROLASE"/>
    <property type="match status" value="1"/>
</dbReference>
<evidence type="ECO:0000256" key="1">
    <source>
        <dbReference type="SAM" id="MobiDB-lite"/>
    </source>
</evidence>
<dbReference type="InterPro" id="IPR007685">
    <property type="entry name" value="RelA_SpoT"/>
</dbReference>
<dbReference type="PANTHER" id="PTHR21262:SF31">
    <property type="entry name" value="GTP PYROPHOSPHOKINASE"/>
    <property type="match status" value="1"/>
</dbReference>
<dbReference type="SMART" id="SM00954">
    <property type="entry name" value="RelA_SpoT"/>
    <property type="match status" value="1"/>
</dbReference>
<feature type="region of interest" description="Disordered" evidence="1">
    <location>
        <begin position="64"/>
        <end position="84"/>
    </location>
</feature>
<feature type="region of interest" description="Disordered" evidence="1">
    <location>
        <begin position="1"/>
        <end position="37"/>
    </location>
</feature>
<evidence type="ECO:0000313" key="3">
    <source>
        <dbReference type="EMBL" id="CAD8293388.1"/>
    </source>
</evidence>
<accession>A0A7R9VEP8</accession>
<feature type="domain" description="RelA/SpoT" evidence="2">
    <location>
        <begin position="407"/>
        <end position="520"/>
    </location>
</feature>
<proteinExistence type="predicted"/>
<protein>
    <recommendedName>
        <fullName evidence="2">RelA/SpoT domain-containing protein</fullName>
    </recommendedName>
</protein>
<reference evidence="3" key="1">
    <citation type="submission" date="2021-01" db="EMBL/GenBank/DDBJ databases">
        <authorList>
            <person name="Corre E."/>
            <person name="Pelletier E."/>
            <person name="Niang G."/>
            <person name="Scheremetjew M."/>
            <person name="Finn R."/>
            <person name="Kale V."/>
            <person name="Holt S."/>
            <person name="Cochrane G."/>
            <person name="Meng A."/>
            <person name="Brown T."/>
            <person name="Cohen L."/>
        </authorList>
    </citation>
    <scope>NUCLEOTIDE SEQUENCE</scope>
    <source>
        <strain evidence="3">CCMP219</strain>
    </source>
</reference>
<dbReference type="Pfam" id="PF13328">
    <property type="entry name" value="HD_4"/>
    <property type="match status" value="1"/>
</dbReference>
<evidence type="ECO:0000259" key="2">
    <source>
        <dbReference type="SMART" id="SM00954"/>
    </source>
</evidence>
<sequence length="766" mass="83508">MASYSLTQTQTTPGMRCPSGVKRTVTSRAPNSSYQSRNNAFGSASPVCDGWVESWTTKASVASSVKRSVTSSPTESRDRTSAPVMPCSNVVLGFDAPSSSTSSSGSLKPLIVGAGRSLLSQALTTNSDVRVSTSVGSQHKQAYMPLLSPVRQCDSEHADGLPMHSAGDDFFPEVDRTLLEQSQERHNVFKSELVVNAYMIAGRAYANQQRHDGTSVLSHCVLTALTLADYGMDEKTVAAGLLADVLHNDEVFRSQLEEFMPSDVVALVDRVTTITTISDLYRGHRGEMDDEKLRGMMLAMEDVQAVLIKLAHRVHEMAACARLPQPARAALAQETLDIYAVVANRLGCWCIKADLEDAAFAVLHPEEYEAVRAAVRSRQDPAALEATVSAIKSALDERGIVYEDISGRTKNLYSVWRKMVADGVTSIDTIYDLIALRVVVSGNKHDCYFAQRAVQQLYRCMPERSKDFVRVIKKANGYQSLHETIYGEAGMPVEVQIRTHKMHYIAEYGFAAHWKYKENLDNDDKWMDKEVQYKKWLMSYKLGFHDKKVRPSGSSPTDGSLKSLGAHLLDMAGLSDEAAAMVDPFLMHDRFKLRQPARRTVRVMLQTQDSVEQREVSAALTAGQLSAELCVASLPGYVLTVNQRLADDAAPLRDGDLVQVLPLTQHLMSRSPPEARGHGMAAAAKVAAAAAAAVSPSASPPSTAVSAPSQVYLPMGMATGGGVPHTRDSIDGELEVYGLSSDAPVTVTMSRRSSDWRRARRASKAS</sequence>
<dbReference type="CDD" id="cd05399">
    <property type="entry name" value="NT_Rel-Spo_like"/>
    <property type="match status" value="1"/>
</dbReference>
<dbReference type="GO" id="GO:0015969">
    <property type="term" value="P:guanosine tetraphosphate metabolic process"/>
    <property type="evidence" value="ECO:0007669"/>
    <property type="project" value="InterPro"/>
</dbReference>
<feature type="compositionally biased region" description="Polar residues" evidence="1">
    <location>
        <begin position="1"/>
        <end position="13"/>
    </location>
</feature>
<dbReference type="SUPFAM" id="SSF109604">
    <property type="entry name" value="HD-domain/PDEase-like"/>
    <property type="match status" value="1"/>
</dbReference>
<dbReference type="AlphaFoldDB" id="A0A7R9VEP8"/>
<name>A0A7R9VEP8_9CHLO</name>
<dbReference type="Gene3D" id="3.30.460.10">
    <property type="entry name" value="Beta Polymerase, domain 2"/>
    <property type="match status" value="1"/>
</dbReference>
<feature type="compositionally biased region" description="Polar residues" evidence="1">
    <location>
        <begin position="24"/>
        <end position="37"/>
    </location>
</feature>
<dbReference type="SUPFAM" id="SSF81301">
    <property type="entry name" value="Nucleotidyltransferase"/>
    <property type="match status" value="1"/>
</dbReference>
<organism evidence="3">
    <name type="scientific">Chlamydomonas euryale</name>
    <dbReference type="NCBI Taxonomy" id="1486919"/>
    <lineage>
        <taxon>Eukaryota</taxon>
        <taxon>Viridiplantae</taxon>
        <taxon>Chlorophyta</taxon>
        <taxon>core chlorophytes</taxon>
        <taxon>Chlorophyceae</taxon>
        <taxon>CS clade</taxon>
        <taxon>Chlamydomonadales</taxon>
        <taxon>Chlamydomonadaceae</taxon>
        <taxon>Chlamydomonas</taxon>
    </lineage>
</organism>
<dbReference type="GO" id="GO:0009507">
    <property type="term" value="C:chloroplast"/>
    <property type="evidence" value="ECO:0007669"/>
    <property type="project" value="TreeGrafter"/>
</dbReference>
<dbReference type="EMBL" id="HBEC01026019">
    <property type="protein sequence ID" value="CAD8293388.1"/>
    <property type="molecule type" value="Transcribed_RNA"/>
</dbReference>
<dbReference type="Pfam" id="PF04607">
    <property type="entry name" value="RelA_SpoT"/>
    <property type="match status" value="1"/>
</dbReference>
<dbReference type="Gene3D" id="1.10.3210.10">
    <property type="entry name" value="Hypothetical protein af1432"/>
    <property type="match status" value="1"/>
</dbReference>